<dbReference type="KEGG" id="ovi:T265_06202"/>
<protein>
    <submittedName>
        <fullName evidence="2">Uncharacterized protein</fullName>
    </submittedName>
</protein>
<reference evidence="2 3" key="1">
    <citation type="submission" date="2013-11" db="EMBL/GenBank/DDBJ databases">
        <title>Opisthorchis viverrini - life in the bile duct.</title>
        <authorList>
            <person name="Young N.D."/>
            <person name="Nagarajan N."/>
            <person name="Lin S.J."/>
            <person name="Korhonen P.K."/>
            <person name="Jex A.R."/>
            <person name="Hall R.S."/>
            <person name="Safavi-Hemami H."/>
            <person name="Kaewkong W."/>
            <person name="Bertrand D."/>
            <person name="Gao S."/>
            <person name="Seet Q."/>
            <person name="Wongkham S."/>
            <person name="Teh B.T."/>
            <person name="Wongkham C."/>
            <person name="Intapan P.M."/>
            <person name="Maleewong W."/>
            <person name="Yang X."/>
            <person name="Hu M."/>
            <person name="Wang Z."/>
            <person name="Hofmann A."/>
            <person name="Sternberg P.W."/>
            <person name="Tan P."/>
            <person name="Wang J."/>
            <person name="Gasser R.B."/>
        </authorList>
    </citation>
    <scope>NUCLEOTIDE SEQUENCE [LARGE SCALE GENOMIC DNA]</scope>
</reference>
<dbReference type="CTD" id="20320384"/>
<organism evidence="2 3">
    <name type="scientific">Opisthorchis viverrini</name>
    <name type="common">Southeast Asian liver fluke</name>
    <dbReference type="NCBI Taxonomy" id="6198"/>
    <lineage>
        <taxon>Eukaryota</taxon>
        <taxon>Metazoa</taxon>
        <taxon>Spiralia</taxon>
        <taxon>Lophotrochozoa</taxon>
        <taxon>Platyhelminthes</taxon>
        <taxon>Trematoda</taxon>
        <taxon>Digenea</taxon>
        <taxon>Opisthorchiida</taxon>
        <taxon>Opisthorchiata</taxon>
        <taxon>Opisthorchiidae</taxon>
        <taxon>Opisthorchis</taxon>
    </lineage>
</organism>
<dbReference type="EMBL" id="KL596744">
    <property type="protein sequence ID" value="KER26558.1"/>
    <property type="molecule type" value="Genomic_DNA"/>
</dbReference>
<dbReference type="Proteomes" id="UP000054324">
    <property type="component" value="Unassembled WGS sequence"/>
</dbReference>
<gene>
    <name evidence="2" type="ORF">T265_06202</name>
</gene>
<accession>A0A074ZH72</accession>
<feature type="compositionally biased region" description="Basic and acidic residues" evidence="1">
    <location>
        <begin position="143"/>
        <end position="153"/>
    </location>
</feature>
<dbReference type="GeneID" id="20320384"/>
<evidence type="ECO:0000313" key="3">
    <source>
        <dbReference type="Proteomes" id="UP000054324"/>
    </source>
</evidence>
<keyword evidence="3" id="KW-1185">Reference proteome</keyword>
<feature type="region of interest" description="Disordered" evidence="1">
    <location>
        <begin position="143"/>
        <end position="197"/>
    </location>
</feature>
<dbReference type="AlphaFoldDB" id="A0A074ZH72"/>
<sequence length="224" mass="24742">MALNHRLEESFRLCSVCLPPSACGDCLRPQPTAALTPSKTIFYDALDTLSLGKSPDGGNVFSPQCDCYTCSVVVRGLVKSGSSCSLRLRSLRARVCVCRLVRFPYMSVRLRSFTECVPRRPPHVSFGAIFGISQYIFIKETTHKAGPDRRKSTCAESDAPPRSPSVRHVRKVGESPAPTKHGLATDDQRSGPESVHYRSTTIGCIERTRSQESQLNLSFMIFLD</sequence>
<proteinExistence type="predicted"/>
<evidence type="ECO:0000256" key="1">
    <source>
        <dbReference type="SAM" id="MobiDB-lite"/>
    </source>
</evidence>
<dbReference type="RefSeq" id="XP_009169674.1">
    <property type="nucleotide sequence ID" value="XM_009171410.1"/>
</dbReference>
<name>A0A074ZH72_OPIVI</name>
<evidence type="ECO:0000313" key="2">
    <source>
        <dbReference type="EMBL" id="KER26558.1"/>
    </source>
</evidence>